<feature type="transmembrane region" description="Helical" evidence="6">
    <location>
        <begin position="358"/>
        <end position="376"/>
    </location>
</feature>
<feature type="transmembrane region" description="Helical" evidence="6">
    <location>
        <begin position="60"/>
        <end position="79"/>
    </location>
</feature>
<feature type="transmembrane region" description="Helical" evidence="6">
    <location>
        <begin position="232"/>
        <end position="252"/>
    </location>
</feature>
<dbReference type="EMBL" id="CM018043">
    <property type="protein sequence ID" value="KAA8530262.1"/>
    <property type="molecule type" value="Genomic_DNA"/>
</dbReference>
<feature type="transmembrane region" description="Helical" evidence="6">
    <location>
        <begin position="264"/>
        <end position="285"/>
    </location>
</feature>
<dbReference type="GO" id="GO:0016020">
    <property type="term" value="C:membrane"/>
    <property type="evidence" value="ECO:0007669"/>
    <property type="project" value="UniProtKB-SubCell"/>
</dbReference>
<dbReference type="InterPro" id="IPR030184">
    <property type="entry name" value="WAT1-related"/>
</dbReference>
<dbReference type="SUPFAM" id="SSF103481">
    <property type="entry name" value="Multidrug resistance efflux transporter EmrE"/>
    <property type="match status" value="2"/>
</dbReference>
<evidence type="ECO:0000313" key="8">
    <source>
        <dbReference type="EMBL" id="KAA8530262.1"/>
    </source>
</evidence>
<keyword evidence="9" id="KW-1185">Reference proteome</keyword>
<dbReference type="AlphaFoldDB" id="A0A5J5AKE9"/>
<accession>A0A5J5AKE9</accession>
<keyword evidence="4 6" id="KW-1133">Transmembrane helix</keyword>
<dbReference type="InterPro" id="IPR037185">
    <property type="entry name" value="EmrE-like"/>
</dbReference>
<gene>
    <name evidence="8" type="ORF">F0562_004971</name>
</gene>
<feature type="transmembrane region" description="Helical" evidence="6">
    <location>
        <begin position="154"/>
        <end position="174"/>
    </location>
</feature>
<dbReference type="OrthoDB" id="1728340at2759"/>
<evidence type="ECO:0000256" key="2">
    <source>
        <dbReference type="ARBA" id="ARBA00007635"/>
    </source>
</evidence>
<evidence type="ECO:0000256" key="3">
    <source>
        <dbReference type="ARBA" id="ARBA00022692"/>
    </source>
</evidence>
<evidence type="ECO:0000313" key="9">
    <source>
        <dbReference type="Proteomes" id="UP000325577"/>
    </source>
</evidence>
<evidence type="ECO:0000256" key="1">
    <source>
        <dbReference type="ARBA" id="ARBA00004141"/>
    </source>
</evidence>
<evidence type="ECO:0000259" key="7">
    <source>
        <dbReference type="Pfam" id="PF00892"/>
    </source>
</evidence>
<feature type="transmembrane region" description="Helical" evidence="6">
    <location>
        <begin position="297"/>
        <end position="319"/>
    </location>
</feature>
<dbReference type="Pfam" id="PF00892">
    <property type="entry name" value="EamA"/>
    <property type="match status" value="2"/>
</dbReference>
<dbReference type="InterPro" id="IPR000620">
    <property type="entry name" value="EamA_dom"/>
</dbReference>
<comment type="similarity">
    <text evidence="2">Belongs to the drug/metabolite transporter (DMT) superfamily. Plant drug/metabolite exporter (P-DME) (TC 2.A.7.4) family.</text>
</comment>
<dbReference type="PANTHER" id="PTHR31218">
    <property type="entry name" value="WAT1-RELATED PROTEIN"/>
    <property type="match status" value="1"/>
</dbReference>
<evidence type="ECO:0000256" key="6">
    <source>
        <dbReference type="SAM" id="Phobius"/>
    </source>
</evidence>
<feature type="domain" description="EamA" evidence="7">
    <location>
        <begin position="235"/>
        <end position="375"/>
    </location>
</feature>
<feature type="transmembrane region" description="Helical" evidence="6">
    <location>
        <begin position="91"/>
        <end position="113"/>
    </location>
</feature>
<evidence type="ECO:0000256" key="5">
    <source>
        <dbReference type="ARBA" id="ARBA00023136"/>
    </source>
</evidence>
<protein>
    <recommendedName>
        <fullName evidence="7">EamA domain-containing protein</fullName>
    </recommendedName>
</protein>
<reference evidence="8 9" key="1">
    <citation type="submission" date="2019-09" db="EMBL/GenBank/DDBJ databases">
        <title>A chromosome-level genome assembly of the Chinese tupelo Nyssa sinensis.</title>
        <authorList>
            <person name="Yang X."/>
            <person name="Kang M."/>
            <person name="Yang Y."/>
            <person name="Xiong H."/>
            <person name="Wang M."/>
            <person name="Zhang Z."/>
            <person name="Wang Z."/>
            <person name="Wu H."/>
            <person name="Ma T."/>
            <person name="Liu J."/>
            <person name="Xi Z."/>
        </authorList>
    </citation>
    <scope>NUCLEOTIDE SEQUENCE [LARGE SCALE GENOMIC DNA]</scope>
    <source>
        <strain evidence="8">J267</strain>
        <tissue evidence="8">Leaf</tissue>
    </source>
</reference>
<feature type="transmembrane region" description="Helical" evidence="6">
    <location>
        <begin position="194"/>
        <end position="212"/>
    </location>
</feature>
<dbReference type="GO" id="GO:0022857">
    <property type="term" value="F:transmembrane transporter activity"/>
    <property type="evidence" value="ECO:0007669"/>
    <property type="project" value="InterPro"/>
</dbReference>
<feature type="transmembrane region" description="Helical" evidence="6">
    <location>
        <begin position="125"/>
        <end position="148"/>
    </location>
</feature>
<keyword evidence="3 6" id="KW-0812">Transmembrane</keyword>
<dbReference type="Proteomes" id="UP000325577">
    <property type="component" value="Linkage Group LG2"/>
</dbReference>
<feature type="transmembrane region" description="Helical" evidence="6">
    <location>
        <begin position="331"/>
        <end position="352"/>
    </location>
</feature>
<comment type="subcellular location">
    <subcellularLocation>
        <location evidence="1">Membrane</location>
        <topology evidence="1">Multi-pass membrane protein</topology>
    </subcellularLocation>
</comment>
<proteinExistence type="inferred from homology"/>
<evidence type="ECO:0000256" key="4">
    <source>
        <dbReference type="ARBA" id="ARBA00022989"/>
    </source>
</evidence>
<keyword evidence="5 6" id="KW-0472">Membrane</keyword>
<name>A0A5J5AKE9_9ASTE</name>
<feature type="domain" description="EamA" evidence="7">
    <location>
        <begin position="77"/>
        <end position="203"/>
    </location>
</feature>
<organism evidence="8 9">
    <name type="scientific">Nyssa sinensis</name>
    <dbReference type="NCBI Taxonomy" id="561372"/>
    <lineage>
        <taxon>Eukaryota</taxon>
        <taxon>Viridiplantae</taxon>
        <taxon>Streptophyta</taxon>
        <taxon>Embryophyta</taxon>
        <taxon>Tracheophyta</taxon>
        <taxon>Spermatophyta</taxon>
        <taxon>Magnoliopsida</taxon>
        <taxon>eudicotyledons</taxon>
        <taxon>Gunneridae</taxon>
        <taxon>Pentapetalae</taxon>
        <taxon>asterids</taxon>
        <taxon>Cornales</taxon>
        <taxon>Nyssaceae</taxon>
        <taxon>Nyssa</taxon>
    </lineage>
</organism>
<sequence length="443" mass="49005">MILAETADTGDLYFLAPLRRYCQILGTSNENDNIAALDNTECFSHVHREKMGMQSGIKDALPFAVMVVVECIEIGMATLSKAAMNRGMSKFVFVVYYNALGTLILLPHFIFHIHRSKRPPLTFSLLCRFFLLGLTGTCLLQISAFMGINYSSPTLASAMGNLIPAFTFLLAIIFRMEKLDLRTSSSRAKSLGTAVAISGAFMMTLYKGPPILMGASPSHSPHQLLLLQQSNWILGGLFLTITCFLSSTWNIFQTATVKEYPDKVTVVFFYCCFGTIQCAILSLIVERNPSAWMLRPGIEMITVLFSAIEAIFGCAFRTSVFTWCLDKKGPLFVAMFKPMGMVIAVIMGLMFLGDTLHLGSLIGAFIIAVGFYTVIWGQAKEKDTVADNFCRLESSTPKTPLLQNSITQKNIGEVSKSNVHGGEKGKEKLKVFLTYQSNFSFER</sequence>